<evidence type="ECO:0000256" key="1">
    <source>
        <dbReference type="SAM" id="MobiDB-lite"/>
    </source>
</evidence>
<feature type="compositionally biased region" description="Basic and acidic residues" evidence="1">
    <location>
        <begin position="283"/>
        <end position="294"/>
    </location>
</feature>
<reference evidence="3 4" key="1">
    <citation type="journal article" date="2018" name="Genome Biol. Evol.">
        <title>Multiple Roots of Fruiting Body Formation in Amoebozoa.</title>
        <authorList>
            <person name="Hillmann F."/>
            <person name="Forbes G."/>
            <person name="Novohradska S."/>
            <person name="Ferling I."/>
            <person name="Riege K."/>
            <person name="Groth M."/>
            <person name="Westermann M."/>
            <person name="Marz M."/>
            <person name="Spaller T."/>
            <person name="Winckler T."/>
            <person name="Schaap P."/>
            <person name="Glockner G."/>
        </authorList>
    </citation>
    <scope>NUCLEOTIDE SEQUENCE [LARGE SCALE GENOMIC DNA]</scope>
    <source>
        <strain evidence="3 4">Jena</strain>
    </source>
</reference>
<name>A0A2P6NVQ9_9EUKA</name>
<dbReference type="PROSITE" id="PS50004">
    <property type="entry name" value="C2"/>
    <property type="match status" value="1"/>
</dbReference>
<dbReference type="Gene3D" id="2.60.40.150">
    <property type="entry name" value="C2 domain"/>
    <property type="match status" value="1"/>
</dbReference>
<evidence type="ECO:0000259" key="2">
    <source>
        <dbReference type="PROSITE" id="PS50004"/>
    </source>
</evidence>
<dbReference type="Pfam" id="PF00168">
    <property type="entry name" value="C2"/>
    <property type="match status" value="1"/>
</dbReference>
<gene>
    <name evidence="3" type="ORF">PROFUN_04482</name>
</gene>
<sequence length="397" mass="44967">MEYLSKLQHCTQSAFELQDISLDVPSTPLRELEQNATNKRRKPATFISCRLFYNLTDKSRKFSEVGEKIQGFRLTNIVVIEAREVVSRIPAATVHPGVVVKYIGGGSTQKKGTGYKSGKTYWAEIFTFPVDNVHNDGVTFQLREKGYHVVSSDWLGEVTLKLSDYDDGNVHLKWFRLGNAKSKQHTKSGKGVLLLKIHLTTRNDKPFYKKPCERQLSYDEWIEWSEAQYANVHRGKGTEEDYPTLDDNERQRSGSISNMHEGRDRKGDFGRNRSKSTSSAVVDRPKKEETSFEEKKLAKSDLDVAHKPRFPISPIMATPPVHKKLESSLLIDLSTPEVKKPSPVMVRKANTNPFSSEVLSLAEGMEQMMNKNLRPLTGNPFLDPTPEIARVKPHAAH</sequence>
<accession>A0A2P6NVQ9</accession>
<comment type="caution">
    <text evidence="3">The sequence shown here is derived from an EMBL/GenBank/DDBJ whole genome shotgun (WGS) entry which is preliminary data.</text>
</comment>
<protein>
    <recommendedName>
        <fullName evidence="2">C2 domain-containing protein</fullName>
    </recommendedName>
</protein>
<dbReference type="AlphaFoldDB" id="A0A2P6NVQ9"/>
<feature type="region of interest" description="Disordered" evidence="1">
    <location>
        <begin position="375"/>
        <end position="397"/>
    </location>
</feature>
<dbReference type="Proteomes" id="UP000241769">
    <property type="component" value="Unassembled WGS sequence"/>
</dbReference>
<feature type="compositionally biased region" description="Basic and acidic residues" evidence="1">
    <location>
        <begin position="260"/>
        <end position="271"/>
    </location>
</feature>
<feature type="region of interest" description="Disordered" evidence="1">
    <location>
        <begin position="235"/>
        <end position="294"/>
    </location>
</feature>
<dbReference type="InterPro" id="IPR000008">
    <property type="entry name" value="C2_dom"/>
</dbReference>
<dbReference type="SUPFAM" id="SSF49562">
    <property type="entry name" value="C2 domain (Calcium/lipid-binding domain, CaLB)"/>
    <property type="match status" value="1"/>
</dbReference>
<dbReference type="CDD" id="cd00030">
    <property type="entry name" value="C2"/>
    <property type="match status" value="1"/>
</dbReference>
<dbReference type="InParanoid" id="A0A2P6NVQ9"/>
<proteinExistence type="predicted"/>
<keyword evidence="4" id="KW-1185">Reference proteome</keyword>
<evidence type="ECO:0000313" key="4">
    <source>
        <dbReference type="Proteomes" id="UP000241769"/>
    </source>
</evidence>
<evidence type="ECO:0000313" key="3">
    <source>
        <dbReference type="EMBL" id="PRP88054.1"/>
    </source>
</evidence>
<feature type="domain" description="C2" evidence="2">
    <location>
        <begin position="56"/>
        <end position="175"/>
    </location>
</feature>
<dbReference type="EMBL" id="MDYQ01000015">
    <property type="protein sequence ID" value="PRP88054.1"/>
    <property type="molecule type" value="Genomic_DNA"/>
</dbReference>
<organism evidence="3 4">
    <name type="scientific">Planoprotostelium fungivorum</name>
    <dbReference type="NCBI Taxonomy" id="1890364"/>
    <lineage>
        <taxon>Eukaryota</taxon>
        <taxon>Amoebozoa</taxon>
        <taxon>Evosea</taxon>
        <taxon>Variosea</taxon>
        <taxon>Cavosteliida</taxon>
        <taxon>Cavosteliaceae</taxon>
        <taxon>Planoprotostelium</taxon>
    </lineage>
</organism>
<dbReference type="InterPro" id="IPR035892">
    <property type="entry name" value="C2_domain_sf"/>
</dbReference>